<organism evidence="3 4">
    <name type="scientific">Quisquiliibacterium transsilvanicum</name>
    <dbReference type="NCBI Taxonomy" id="1549638"/>
    <lineage>
        <taxon>Bacteria</taxon>
        <taxon>Pseudomonadati</taxon>
        <taxon>Pseudomonadota</taxon>
        <taxon>Betaproteobacteria</taxon>
        <taxon>Burkholderiales</taxon>
        <taxon>Burkholderiaceae</taxon>
        <taxon>Quisquiliibacterium</taxon>
    </lineage>
</organism>
<dbReference type="RefSeq" id="WP_183970117.1">
    <property type="nucleotide sequence ID" value="NZ_BAABEW010000020.1"/>
</dbReference>
<sequence length="322" mass="34972">MSRIRIHALAAGLAVVGASLLAPVANAQGDWPQKEITLINNFPPGSATELTARAFARSIEKTLGKPVVIKAVPGGAGQLGPAELARSAPDGYTMGLVGSSSYLTAPHMVDLPFKPWEAFDLIAQIAELRYGIGVRKDSPIKSVDDIVKMSKEKRLTYSSTSPNNVLPMFQMAKLNGANLRWIVFSGGSESVLQAVGGHVDMTLQSATEMKPQIEAGNLRLLASASPARWPEYPNVPTLRELGYNYISFGPMGYAFPRGVDPKIRDRMQEAFAIAIKDPEVLDQLTKLGVAPSYRSGPDFHKYMKDMEPLFIQILTESGMKTR</sequence>
<protein>
    <submittedName>
        <fullName evidence="3">Tripartite-type tricarboxylate transporter receptor subunit TctC</fullName>
    </submittedName>
</protein>
<evidence type="ECO:0000313" key="3">
    <source>
        <dbReference type="EMBL" id="MBB5273459.1"/>
    </source>
</evidence>
<feature type="signal peptide" evidence="2">
    <location>
        <begin position="1"/>
        <end position="27"/>
    </location>
</feature>
<dbReference type="CDD" id="cd07012">
    <property type="entry name" value="PBP2_Bug_TTT"/>
    <property type="match status" value="1"/>
</dbReference>
<dbReference type="Gene3D" id="3.40.190.150">
    <property type="entry name" value="Bordetella uptake gene, domain 1"/>
    <property type="match status" value="1"/>
</dbReference>
<dbReference type="SUPFAM" id="SSF53850">
    <property type="entry name" value="Periplasmic binding protein-like II"/>
    <property type="match status" value="1"/>
</dbReference>
<keyword evidence="2" id="KW-0732">Signal</keyword>
<proteinExistence type="inferred from homology"/>
<name>A0A7W8HJZ7_9BURK</name>
<comment type="similarity">
    <text evidence="1">Belongs to the UPF0065 (bug) family.</text>
</comment>
<dbReference type="AlphaFoldDB" id="A0A7W8HJZ7"/>
<keyword evidence="3" id="KW-0675">Receptor</keyword>
<comment type="caution">
    <text evidence="3">The sequence shown here is derived from an EMBL/GenBank/DDBJ whole genome shotgun (WGS) entry which is preliminary data.</text>
</comment>
<accession>A0A7W8HJZ7</accession>
<dbReference type="PIRSF" id="PIRSF017082">
    <property type="entry name" value="YflP"/>
    <property type="match status" value="1"/>
</dbReference>
<keyword evidence="4" id="KW-1185">Reference proteome</keyword>
<gene>
    <name evidence="3" type="ORF">HNQ70_003489</name>
</gene>
<feature type="chain" id="PRO_5031435940" evidence="2">
    <location>
        <begin position="28"/>
        <end position="322"/>
    </location>
</feature>
<dbReference type="PANTHER" id="PTHR42928">
    <property type="entry name" value="TRICARBOXYLATE-BINDING PROTEIN"/>
    <property type="match status" value="1"/>
</dbReference>
<dbReference type="Gene3D" id="3.40.190.10">
    <property type="entry name" value="Periplasmic binding protein-like II"/>
    <property type="match status" value="1"/>
</dbReference>
<dbReference type="Proteomes" id="UP000532440">
    <property type="component" value="Unassembled WGS sequence"/>
</dbReference>
<evidence type="ECO:0000313" key="4">
    <source>
        <dbReference type="Proteomes" id="UP000532440"/>
    </source>
</evidence>
<dbReference type="InterPro" id="IPR005064">
    <property type="entry name" value="BUG"/>
</dbReference>
<dbReference type="Pfam" id="PF03401">
    <property type="entry name" value="TctC"/>
    <property type="match status" value="1"/>
</dbReference>
<reference evidence="3 4" key="1">
    <citation type="submission" date="2020-08" db="EMBL/GenBank/DDBJ databases">
        <title>Genomic Encyclopedia of Type Strains, Phase IV (KMG-IV): sequencing the most valuable type-strain genomes for metagenomic binning, comparative biology and taxonomic classification.</title>
        <authorList>
            <person name="Goeker M."/>
        </authorList>
    </citation>
    <scope>NUCLEOTIDE SEQUENCE [LARGE SCALE GENOMIC DNA]</scope>
    <source>
        <strain evidence="3 4">DSM 29781</strain>
    </source>
</reference>
<dbReference type="PANTHER" id="PTHR42928:SF5">
    <property type="entry name" value="BLR1237 PROTEIN"/>
    <property type="match status" value="1"/>
</dbReference>
<evidence type="ECO:0000256" key="1">
    <source>
        <dbReference type="ARBA" id="ARBA00006987"/>
    </source>
</evidence>
<evidence type="ECO:0000256" key="2">
    <source>
        <dbReference type="SAM" id="SignalP"/>
    </source>
</evidence>
<dbReference type="EMBL" id="JACHGB010000007">
    <property type="protein sequence ID" value="MBB5273459.1"/>
    <property type="molecule type" value="Genomic_DNA"/>
</dbReference>
<dbReference type="InterPro" id="IPR042100">
    <property type="entry name" value="Bug_dom1"/>
</dbReference>